<dbReference type="EMBL" id="CP017480">
    <property type="protein sequence ID" value="APG04821.1"/>
    <property type="molecule type" value="Genomic_DNA"/>
</dbReference>
<dbReference type="KEGG" id="lrz:BJI69_13570"/>
<dbReference type="RefSeq" id="WP_046967209.1">
    <property type="nucleotide sequence ID" value="NZ_CP017480.1"/>
</dbReference>
<accession>A0A0G9HCP1</accession>
<proteinExistence type="predicted"/>
<name>A0A0G9HCP1_9GAMM</name>
<dbReference type="PATRIC" id="fig|1440763.5.peg.1388"/>
<keyword evidence="2" id="KW-1185">Reference proteome</keyword>
<reference evidence="2" key="1">
    <citation type="submission" date="2016-09" db="EMBL/GenBank/DDBJ databases">
        <authorList>
            <person name="Lysoe E."/>
        </authorList>
    </citation>
    <scope>NUCLEOTIDE SEQUENCE [LARGE SCALE GENOMIC DNA]</scope>
    <source>
        <strain evidence="2">LJ96T</strain>
    </source>
</reference>
<gene>
    <name evidence="1" type="ORF">BJI69_13570</name>
</gene>
<evidence type="ECO:0000313" key="1">
    <source>
        <dbReference type="EMBL" id="APG04821.1"/>
    </source>
</evidence>
<organism evidence="1 2">
    <name type="scientific">Luteibacter rhizovicinus DSM 16549</name>
    <dbReference type="NCBI Taxonomy" id="1440763"/>
    <lineage>
        <taxon>Bacteria</taxon>
        <taxon>Pseudomonadati</taxon>
        <taxon>Pseudomonadota</taxon>
        <taxon>Gammaproteobacteria</taxon>
        <taxon>Lysobacterales</taxon>
        <taxon>Rhodanobacteraceae</taxon>
        <taxon>Luteibacter</taxon>
    </lineage>
</organism>
<sequence>MEPPTDYSKMLAAMPSDETSALEQLLADPEGVTALTDGPCGQLALKGLIESDHTNRWRLTSLGRSAIRRSRAHDAPFDWASFHRFLAGGGGHILTSAQSVVETTTERATGATDGIALVSLCNGDLGDGGCASEPSAEDRHLPVQENRRENLARVLNELGGHELSTLIATARLLGVTRLVLHEALAGLGLGDAEAREIEWAMNRPLGWLDQDHQGTPD</sequence>
<protein>
    <submittedName>
        <fullName evidence="1">Uncharacterized protein</fullName>
    </submittedName>
</protein>
<dbReference type="AlphaFoldDB" id="A0A0G9HCP1"/>
<dbReference type="Proteomes" id="UP000182987">
    <property type="component" value="Chromosome"/>
</dbReference>
<evidence type="ECO:0000313" key="2">
    <source>
        <dbReference type="Proteomes" id="UP000182987"/>
    </source>
</evidence>